<evidence type="ECO:0000313" key="4">
    <source>
        <dbReference type="EMBL" id="OON71834.1"/>
    </source>
</evidence>
<dbReference type="InterPro" id="IPR018649">
    <property type="entry name" value="SHOCT"/>
</dbReference>
<dbReference type="Pfam" id="PF09851">
    <property type="entry name" value="SHOCT"/>
    <property type="match status" value="1"/>
</dbReference>
<reference evidence="4 5" key="1">
    <citation type="submission" date="2017-02" db="EMBL/GenBank/DDBJ databases">
        <title>Draft Genome Sequence of Streptomyces tsukubaensis F601, a Producer of the immunosuppressant tacrolimus FK506.</title>
        <authorList>
            <person name="Zong G."/>
            <person name="Zhong C."/>
            <person name="Fu J."/>
            <person name="Qin R."/>
            <person name="Cao G."/>
        </authorList>
    </citation>
    <scope>NUCLEOTIDE SEQUENCE [LARGE SCALE GENOMIC DNA]</scope>
    <source>
        <strain evidence="4 5">F601</strain>
    </source>
</reference>
<feature type="region of interest" description="Disordered" evidence="1">
    <location>
        <begin position="233"/>
        <end position="286"/>
    </location>
</feature>
<dbReference type="AlphaFoldDB" id="A0A1V4A020"/>
<comment type="caution">
    <text evidence="4">The sequence shown here is derived from an EMBL/GenBank/DDBJ whole genome shotgun (WGS) entry which is preliminary data.</text>
</comment>
<dbReference type="Pfam" id="PF14472">
    <property type="entry name" value="DUF4429"/>
    <property type="match status" value="2"/>
</dbReference>
<keyword evidence="5" id="KW-1185">Reference proteome</keyword>
<dbReference type="OrthoDB" id="3698908at2"/>
<accession>A0A1V4A020</accession>
<evidence type="ECO:0000259" key="3">
    <source>
        <dbReference type="Pfam" id="PF14472"/>
    </source>
</evidence>
<evidence type="ECO:0000259" key="2">
    <source>
        <dbReference type="Pfam" id="PF09851"/>
    </source>
</evidence>
<gene>
    <name evidence="4" type="ORF">B1H18_32205</name>
</gene>
<dbReference type="EMBL" id="MVFC01000047">
    <property type="protein sequence ID" value="OON71834.1"/>
    <property type="molecule type" value="Genomic_DNA"/>
</dbReference>
<protein>
    <submittedName>
        <fullName evidence="4">Tat pathway signal sequence domain protein</fullName>
    </submittedName>
</protein>
<feature type="domain" description="SHOCT" evidence="2">
    <location>
        <begin position="292"/>
        <end position="318"/>
    </location>
</feature>
<dbReference type="STRING" id="83656.B1H18_32205"/>
<dbReference type="InterPro" id="IPR027860">
    <property type="entry name" value="DUF4429"/>
</dbReference>
<dbReference type="Proteomes" id="UP000190539">
    <property type="component" value="Unassembled WGS sequence"/>
</dbReference>
<organism evidence="4 5">
    <name type="scientific">Streptomyces tsukubensis</name>
    <dbReference type="NCBI Taxonomy" id="83656"/>
    <lineage>
        <taxon>Bacteria</taxon>
        <taxon>Bacillati</taxon>
        <taxon>Actinomycetota</taxon>
        <taxon>Actinomycetes</taxon>
        <taxon>Kitasatosporales</taxon>
        <taxon>Streptomycetaceae</taxon>
        <taxon>Streptomyces</taxon>
    </lineage>
</organism>
<evidence type="ECO:0000313" key="5">
    <source>
        <dbReference type="Proteomes" id="UP000190539"/>
    </source>
</evidence>
<evidence type="ECO:0000256" key="1">
    <source>
        <dbReference type="SAM" id="MobiDB-lite"/>
    </source>
</evidence>
<feature type="compositionally biased region" description="Low complexity" evidence="1">
    <location>
        <begin position="236"/>
        <end position="264"/>
    </location>
</feature>
<dbReference type="RefSeq" id="WP_077974006.1">
    <property type="nucleotide sequence ID" value="NZ_CP045178.1"/>
</dbReference>
<feature type="domain" description="DUF4429" evidence="3">
    <location>
        <begin position="139"/>
        <end position="225"/>
    </location>
</feature>
<proteinExistence type="predicted"/>
<feature type="domain" description="DUF4429" evidence="3">
    <location>
        <begin position="11"/>
        <end position="105"/>
    </location>
</feature>
<name>A0A1V4A020_9ACTN</name>
<sequence length="321" mass="34251">MAEIIQRDGTWTFEGEVLRIVPGRDKNVSLLRRTLGEIAVPLESLAGISFEQGRKAGRLRLRLRDGADPLTQVAGGKLAEDSDPYRLTVDNDRYGVAEYVVEEVRNALLLEQVPPGPSDRYLMPGPSVPLSVSAGDGTASFDGDTVRLAWNWKTDDAKAAVGPRSLDLADITGVHWQPSVGLENGWLRFLLPGVASGAPPKYDANAIELWGFKRDPLMALVGAAVLARLDHPSGTARRGASPAPAPGAVEAAENPQEAAAAAPLAKPPEPSVNTGTGTGTAPAEDHDVLLRRLRELGELREAGILTEEEFATAKRAVLKRL</sequence>